<feature type="non-terminal residue" evidence="2">
    <location>
        <position position="52"/>
    </location>
</feature>
<accession>A0A9N9EMG9</accession>
<comment type="caution">
    <text evidence="2">The sequence shown here is derived from an EMBL/GenBank/DDBJ whole genome shotgun (WGS) entry which is preliminary data.</text>
</comment>
<dbReference type="OrthoDB" id="30343at2759"/>
<proteinExistence type="predicted"/>
<reference evidence="2" key="1">
    <citation type="submission" date="2021-06" db="EMBL/GenBank/DDBJ databases">
        <authorList>
            <person name="Kallberg Y."/>
            <person name="Tangrot J."/>
            <person name="Rosling A."/>
        </authorList>
    </citation>
    <scope>NUCLEOTIDE SEQUENCE</scope>
    <source>
        <strain evidence="2">MT106</strain>
    </source>
</reference>
<dbReference type="EMBL" id="CAJVPL010010198">
    <property type="protein sequence ID" value="CAG8680472.1"/>
    <property type="molecule type" value="Genomic_DNA"/>
</dbReference>
<sequence length="52" mass="5958">LEEEEEQRCKGLKPKPADDVLDEEGPRDLLNSNRIQLVQSTSILPRNNQDII</sequence>
<feature type="non-terminal residue" evidence="2">
    <location>
        <position position="1"/>
    </location>
</feature>
<evidence type="ECO:0000313" key="3">
    <source>
        <dbReference type="Proteomes" id="UP000789831"/>
    </source>
</evidence>
<evidence type="ECO:0000256" key="1">
    <source>
        <dbReference type="SAM" id="MobiDB-lite"/>
    </source>
</evidence>
<protein>
    <submittedName>
        <fullName evidence="2">4927_t:CDS:1</fullName>
    </submittedName>
</protein>
<name>A0A9N9EMG9_9GLOM</name>
<gene>
    <name evidence="2" type="ORF">AGERDE_LOCUS12652</name>
</gene>
<organism evidence="2 3">
    <name type="scientific">Ambispora gerdemannii</name>
    <dbReference type="NCBI Taxonomy" id="144530"/>
    <lineage>
        <taxon>Eukaryota</taxon>
        <taxon>Fungi</taxon>
        <taxon>Fungi incertae sedis</taxon>
        <taxon>Mucoromycota</taxon>
        <taxon>Glomeromycotina</taxon>
        <taxon>Glomeromycetes</taxon>
        <taxon>Archaeosporales</taxon>
        <taxon>Ambisporaceae</taxon>
        <taxon>Ambispora</taxon>
    </lineage>
</organism>
<keyword evidence="3" id="KW-1185">Reference proteome</keyword>
<dbReference type="Proteomes" id="UP000789831">
    <property type="component" value="Unassembled WGS sequence"/>
</dbReference>
<dbReference type="AlphaFoldDB" id="A0A9N9EMG9"/>
<feature type="region of interest" description="Disordered" evidence="1">
    <location>
        <begin position="1"/>
        <end position="27"/>
    </location>
</feature>
<evidence type="ECO:0000313" key="2">
    <source>
        <dbReference type="EMBL" id="CAG8680472.1"/>
    </source>
</evidence>